<dbReference type="AlphaFoldDB" id="A0A132A8D7"/>
<dbReference type="VEuPathDB" id="VectorBase:SSCA002991"/>
<organism evidence="9 10">
    <name type="scientific">Sarcoptes scabiei</name>
    <name type="common">Itch mite</name>
    <name type="synonym">Acarus scabiei</name>
    <dbReference type="NCBI Taxonomy" id="52283"/>
    <lineage>
        <taxon>Eukaryota</taxon>
        <taxon>Metazoa</taxon>
        <taxon>Ecdysozoa</taxon>
        <taxon>Arthropoda</taxon>
        <taxon>Chelicerata</taxon>
        <taxon>Arachnida</taxon>
        <taxon>Acari</taxon>
        <taxon>Acariformes</taxon>
        <taxon>Sarcoptiformes</taxon>
        <taxon>Astigmata</taxon>
        <taxon>Psoroptidia</taxon>
        <taxon>Sarcoptoidea</taxon>
        <taxon>Sarcoptidae</taxon>
        <taxon>Sarcoptinae</taxon>
        <taxon>Sarcoptes</taxon>
    </lineage>
</organism>
<dbReference type="PROSITE" id="PS50071">
    <property type="entry name" value="HOMEOBOX_2"/>
    <property type="match status" value="1"/>
</dbReference>
<dbReference type="SMART" id="SM00389">
    <property type="entry name" value="HOX"/>
    <property type="match status" value="1"/>
</dbReference>
<gene>
    <name evidence="9" type="ORF">QR98_0057190</name>
</gene>
<feature type="compositionally biased region" description="Basic and acidic residues" evidence="8">
    <location>
        <begin position="269"/>
        <end position="298"/>
    </location>
</feature>
<evidence type="ECO:0000256" key="4">
    <source>
        <dbReference type="ARBA" id="ARBA00023155"/>
    </source>
</evidence>
<dbReference type="FunFam" id="1.10.10.60:FF:000291">
    <property type="entry name" value="ALX homeobox protein 1"/>
    <property type="match status" value="1"/>
</dbReference>
<evidence type="ECO:0000256" key="7">
    <source>
        <dbReference type="RuleBase" id="RU000682"/>
    </source>
</evidence>
<dbReference type="PANTHER" id="PTHR45793:SF5">
    <property type="entry name" value="HOMEOTIC PROTEIN OCELLILESS"/>
    <property type="match status" value="1"/>
</dbReference>
<keyword evidence="4 6" id="KW-0371">Homeobox</keyword>
<sequence>MEQSRKSLSMNHHVSLIESVSNSEQCDQSSNDETASRIYEENNADHPNLHLHQQRPPSDFNEDAFGNRRRQRRNRTTFSSNQLNELESMFAQTHYPDVVMRENLASKINLSESRIQVWFQNRRAKWRKNSSNKRQNSAYGRKISSSFIDTSNKSNANSIEMGNHNDVDSLNKKSNAKSEHGSRNAMLYRLNNNISDHLLIHNQQQNSPKILSNVDNSCFFHSSFNNSQIDCTHYSQHYPNVYAVSQHQPQSLVPPNSTPKTITNASLKLESKEIDSDERNDQKKTIDETHLLREENSDQRNSVVDSVPNESGNDSHQHKPNEQETIQYINLNEENLLSHELAANTIEKNNFNISNGNEELISQSKFSKFFLFNNHRHLQMRVNLLRKAALASPLVQRIFRKKSDLMSESSKINVEHQFFLNKYKFNPLHLSNSALFHYSPLVQPNIDQNQSYSHYHPNGLTMAISNSGGQINSFTSSRLPPQTYSKEICYNGSILWNNPNYPNDYGQILAPMRSQPHIIPEQAYYHQHLRAPMIVPHALSWTAAPQGYLYEMNDNSDKSQRPNFFAGIEDHQKLFFSNSNNRNDHHFQSEDQDDNYKVDFFQSSPNETMTEKRILALNAKEIPNDEKRIQSIIDDGRKLVEDDNTSSNITEDNEIVIIMDVEEDGKNFVSNNIEDVQ</sequence>
<accession>A0A132A8D7</accession>
<comment type="caution">
    <text evidence="9">The sequence shown here is derived from an EMBL/GenBank/DDBJ whole genome shotgun (WGS) entry which is preliminary data.</text>
</comment>
<evidence type="ECO:0000256" key="1">
    <source>
        <dbReference type="ARBA" id="ARBA00004123"/>
    </source>
</evidence>
<dbReference type="Pfam" id="PF00046">
    <property type="entry name" value="Homeodomain"/>
    <property type="match status" value="1"/>
</dbReference>
<feature type="compositionally biased region" description="Polar residues" evidence="8">
    <location>
        <begin position="246"/>
        <end position="266"/>
    </location>
</feature>
<evidence type="ECO:0000256" key="6">
    <source>
        <dbReference type="PROSITE-ProRule" id="PRU00108"/>
    </source>
</evidence>
<dbReference type="PROSITE" id="PS00027">
    <property type="entry name" value="HOMEOBOX_1"/>
    <property type="match status" value="1"/>
</dbReference>
<evidence type="ECO:0000313" key="10">
    <source>
        <dbReference type="Proteomes" id="UP000616769"/>
    </source>
</evidence>
<dbReference type="Proteomes" id="UP000616769">
    <property type="component" value="Unassembled WGS sequence"/>
</dbReference>
<feature type="compositionally biased region" description="Polar residues" evidence="8">
    <location>
        <begin position="299"/>
        <end position="312"/>
    </location>
</feature>
<feature type="compositionally biased region" description="Basic and acidic residues" evidence="8">
    <location>
        <begin position="163"/>
        <end position="181"/>
    </location>
</feature>
<dbReference type="InterPro" id="IPR017970">
    <property type="entry name" value="Homeobox_CS"/>
</dbReference>
<feature type="region of interest" description="Disordered" evidence="8">
    <location>
        <begin position="46"/>
        <end position="81"/>
    </location>
</feature>
<dbReference type="GO" id="GO:0000978">
    <property type="term" value="F:RNA polymerase II cis-regulatory region sequence-specific DNA binding"/>
    <property type="evidence" value="ECO:0007669"/>
    <property type="project" value="TreeGrafter"/>
</dbReference>
<evidence type="ECO:0000256" key="2">
    <source>
        <dbReference type="ARBA" id="ARBA00022473"/>
    </source>
</evidence>
<dbReference type="OrthoDB" id="6159439at2759"/>
<feature type="region of interest" description="Disordered" evidence="8">
    <location>
        <begin position="154"/>
        <end position="181"/>
    </location>
</feature>
<name>A0A132A8D7_SARSC</name>
<dbReference type="GO" id="GO:0005634">
    <property type="term" value="C:nucleus"/>
    <property type="evidence" value="ECO:0007669"/>
    <property type="project" value="UniProtKB-SubCell"/>
</dbReference>
<dbReference type="PANTHER" id="PTHR45793">
    <property type="entry name" value="HOMEOBOX PROTEIN"/>
    <property type="match status" value="1"/>
</dbReference>
<dbReference type="SUPFAM" id="SSF46689">
    <property type="entry name" value="Homeodomain-like"/>
    <property type="match status" value="1"/>
</dbReference>
<keyword evidence="3 6" id="KW-0238">DNA-binding</keyword>
<dbReference type="Gene3D" id="1.10.10.60">
    <property type="entry name" value="Homeodomain-like"/>
    <property type="match status" value="1"/>
</dbReference>
<evidence type="ECO:0000256" key="8">
    <source>
        <dbReference type="SAM" id="MobiDB-lite"/>
    </source>
</evidence>
<keyword evidence="5 6" id="KW-0539">Nucleus</keyword>
<comment type="subcellular location">
    <subcellularLocation>
        <location evidence="1 6 7">Nucleus</location>
    </subcellularLocation>
</comment>
<protein>
    <submittedName>
        <fullName evidence="9">Homeobox domain containing protein 7</fullName>
    </submittedName>
</protein>
<dbReference type="CDD" id="cd00086">
    <property type="entry name" value="homeodomain"/>
    <property type="match status" value="1"/>
</dbReference>
<proteinExistence type="predicted"/>
<keyword evidence="2" id="KW-0217">Developmental protein</keyword>
<evidence type="ECO:0000256" key="3">
    <source>
        <dbReference type="ARBA" id="ARBA00023125"/>
    </source>
</evidence>
<dbReference type="InterPro" id="IPR001356">
    <property type="entry name" value="HD"/>
</dbReference>
<feature type="DNA-binding region" description="Homeobox" evidence="6">
    <location>
        <begin position="71"/>
        <end position="130"/>
    </location>
</feature>
<feature type="region of interest" description="Disordered" evidence="8">
    <location>
        <begin position="246"/>
        <end position="321"/>
    </location>
</feature>
<reference evidence="9 10" key="1">
    <citation type="journal article" date="2015" name="Parasit. Vectors">
        <title>Draft genome of the scabies mite.</title>
        <authorList>
            <person name="Rider S.D.Jr."/>
            <person name="Morgan M.S."/>
            <person name="Arlian L.G."/>
        </authorList>
    </citation>
    <scope>NUCLEOTIDE SEQUENCE [LARGE SCALE GENOMIC DNA]</scope>
    <source>
        <strain evidence="9">Arlian Lab</strain>
    </source>
</reference>
<dbReference type="EMBL" id="JXLN01011411">
    <property type="protein sequence ID" value="KPM07231.1"/>
    <property type="molecule type" value="Genomic_DNA"/>
</dbReference>
<evidence type="ECO:0000313" key="9">
    <source>
        <dbReference type="EMBL" id="KPM07231.1"/>
    </source>
</evidence>
<dbReference type="InterPro" id="IPR009057">
    <property type="entry name" value="Homeodomain-like_sf"/>
</dbReference>
<dbReference type="GO" id="GO:0000981">
    <property type="term" value="F:DNA-binding transcription factor activity, RNA polymerase II-specific"/>
    <property type="evidence" value="ECO:0007669"/>
    <property type="project" value="InterPro"/>
</dbReference>
<evidence type="ECO:0000256" key="5">
    <source>
        <dbReference type="ARBA" id="ARBA00023242"/>
    </source>
</evidence>
<feature type="region of interest" description="Disordered" evidence="8">
    <location>
        <begin position="1"/>
        <end position="33"/>
    </location>
</feature>